<feature type="transmembrane region" description="Helical" evidence="1">
    <location>
        <begin position="66"/>
        <end position="87"/>
    </location>
</feature>
<feature type="transmembrane region" description="Helical" evidence="1">
    <location>
        <begin position="7"/>
        <end position="31"/>
    </location>
</feature>
<gene>
    <name evidence="2" type="ORF">GCM10008986_15850</name>
</gene>
<evidence type="ECO:0000256" key="1">
    <source>
        <dbReference type="SAM" id="Phobius"/>
    </source>
</evidence>
<dbReference type="Proteomes" id="UP001500880">
    <property type="component" value="Unassembled WGS sequence"/>
</dbReference>
<feature type="transmembrane region" description="Helical" evidence="1">
    <location>
        <begin position="37"/>
        <end position="59"/>
    </location>
</feature>
<proteinExistence type="predicted"/>
<accession>A0ABN1B5H5</accession>
<keyword evidence="1" id="KW-1133">Transmembrane helix</keyword>
<reference evidence="2 3" key="1">
    <citation type="journal article" date="2019" name="Int. J. Syst. Evol. Microbiol.">
        <title>The Global Catalogue of Microorganisms (GCM) 10K type strain sequencing project: providing services to taxonomists for standard genome sequencing and annotation.</title>
        <authorList>
            <consortium name="The Broad Institute Genomics Platform"/>
            <consortium name="The Broad Institute Genome Sequencing Center for Infectious Disease"/>
            <person name="Wu L."/>
            <person name="Ma J."/>
        </authorList>
    </citation>
    <scope>NUCLEOTIDE SEQUENCE [LARGE SCALE GENOMIC DNA]</scope>
    <source>
        <strain evidence="2 3">JCM 12389</strain>
    </source>
</reference>
<evidence type="ECO:0000313" key="3">
    <source>
        <dbReference type="Proteomes" id="UP001500880"/>
    </source>
</evidence>
<evidence type="ECO:0000313" key="2">
    <source>
        <dbReference type="EMBL" id="GAA0490656.1"/>
    </source>
</evidence>
<keyword evidence="1" id="KW-0812">Transmembrane</keyword>
<sequence length="90" mass="10031">MSSIINIAVRFSMVLHFLWFTLFFAYIFGFIGLESAFLHPAVWLTGPVFGAIISIIAFIKKTALVPAILSMIFSAGTFLLWSLILGINQF</sequence>
<organism evidence="2 3">
    <name type="scientific">Salinibacillus aidingensis</name>
    <dbReference type="NCBI Taxonomy" id="237684"/>
    <lineage>
        <taxon>Bacteria</taxon>
        <taxon>Bacillati</taxon>
        <taxon>Bacillota</taxon>
        <taxon>Bacilli</taxon>
        <taxon>Bacillales</taxon>
        <taxon>Bacillaceae</taxon>
        <taxon>Salinibacillus</taxon>
    </lineage>
</organism>
<keyword evidence="1" id="KW-0472">Membrane</keyword>
<dbReference type="EMBL" id="BAAADO010000003">
    <property type="protein sequence ID" value="GAA0490656.1"/>
    <property type="molecule type" value="Genomic_DNA"/>
</dbReference>
<comment type="caution">
    <text evidence="2">The sequence shown here is derived from an EMBL/GenBank/DDBJ whole genome shotgun (WGS) entry which is preliminary data.</text>
</comment>
<dbReference type="RefSeq" id="WP_343839571.1">
    <property type="nucleotide sequence ID" value="NZ_BAAADO010000003.1"/>
</dbReference>
<protein>
    <submittedName>
        <fullName evidence="2">Uncharacterized protein</fullName>
    </submittedName>
</protein>
<name>A0ABN1B5H5_9BACI</name>
<keyword evidence="3" id="KW-1185">Reference proteome</keyword>